<reference evidence="1 2" key="1">
    <citation type="journal article" date="2019" name="Nat. Commun.">
        <title>A new type of DNA phosphorothioation-based antiviral system in archaea.</title>
        <authorList>
            <person name="Xiong L."/>
            <person name="Liu S."/>
            <person name="Chen S."/>
            <person name="Xiao Y."/>
            <person name="Zhu B."/>
            <person name="Gao Y."/>
            <person name="Zhang Y."/>
            <person name="Chen B."/>
            <person name="Luo J."/>
            <person name="Deng Z."/>
            <person name="Chen X."/>
            <person name="Wang L."/>
            <person name="Chen S."/>
        </authorList>
    </citation>
    <scope>NUCLEOTIDE SEQUENCE [LARGE SCALE GENOMIC DNA]</scope>
    <source>
        <strain evidence="1 2">JCM 10635</strain>
    </source>
</reference>
<evidence type="ECO:0008006" key="3">
    <source>
        <dbReference type="Google" id="ProtNLM"/>
    </source>
</evidence>
<name>A0A4D6HMD3_9EURY</name>
<accession>A0A4D6HMD3</accession>
<sequence>MVVDRLFVFYIRDRSTETPLFWGRIVEEETLQND</sequence>
<dbReference type="EMBL" id="CP031305">
    <property type="protein sequence ID" value="QCC54456.1"/>
    <property type="molecule type" value="Genomic_DNA"/>
</dbReference>
<dbReference type="SUPFAM" id="SSF56574">
    <property type="entry name" value="Serpins"/>
    <property type="match status" value="1"/>
</dbReference>
<evidence type="ECO:0000313" key="1">
    <source>
        <dbReference type="EMBL" id="QCC54456.1"/>
    </source>
</evidence>
<dbReference type="AlphaFoldDB" id="A0A4D6HMD3"/>
<dbReference type="InterPro" id="IPR036186">
    <property type="entry name" value="Serpin_sf"/>
</dbReference>
<gene>
    <name evidence="1" type="ORF">DV706_08125</name>
</gene>
<dbReference type="Proteomes" id="UP000296822">
    <property type="component" value="Chromosome"/>
</dbReference>
<organism evidence="1 2">
    <name type="scientific">Natronorubrum bangense</name>
    <dbReference type="NCBI Taxonomy" id="61858"/>
    <lineage>
        <taxon>Archaea</taxon>
        <taxon>Methanobacteriati</taxon>
        <taxon>Methanobacteriota</taxon>
        <taxon>Stenosarchaea group</taxon>
        <taxon>Halobacteria</taxon>
        <taxon>Halobacteriales</taxon>
        <taxon>Natrialbaceae</taxon>
        <taxon>Natronorubrum</taxon>
    </lineage>
</organism>
<evidence type="ECO:0000313" key="2">
    <source>
        <dbReference type="Proteomes" id="UP000296822"/>
    </source>
</evidence>
<protein>
    <recommendedName>
        <fullName evidence="3">Serpin domain-containing protein</fullName>
    </recommendedName>
</protein>
<dbReference type="KEGG" id="nbg:DV706_08125"/>
<dbReference type="Gene3D" id="2.10.310.10">
    <property type="entry name" value="Serpins superfamily"/>
    <property type="match status" value="1"/>
</dbReference>
<proteinExistence type="predicted"/>